<feature type="region of interest" description="Disordered" evidence="8">
    <location>
        <begin position="2026"/>
        <end position="2093"/>
    </location>
</feature>
<feature type="region of interest" description="Disordered" evidence="8">
    <location>
        <begin position="1244"/>
        <end position="1323"/>
    </location>
</feature>
<dbReference type="EC" id="2.3.2.26" evidence="3"/>
<dbReference type="InterPro" id="IPR010309">
    <property type="entry name" value="E3_Ub_ligase_DUF908"/>
</dbReference>
<keyword evidence="12" id="KW-1185">Reference proteome</keyword>
<dbReference type="InterPro" id="IPR000569">
    <property type="entry name" value="HECT_dom"/>
</dbReference>
<dbReference type="Gene3D" id="1.10.8.10">
    <property type="entry name" value="DNA helicase RuvA subunit, C-terminal domain"/>
    <property type="match status" value="1"/>
</dbReference>
<feature type="region of interest" description="Disordered" evidence="8">
    <location>
        <begin position="1474"/>
        <end position="1510"/>
    </location>
</feature>
<dbReference type="InterPro" id="IPR016024">
    <property type="entry name" value="ARM-type_fold"/>
</dbReference>
<dbReference type="GO" id="GO:0061630">
    <property type="term" value="F:ubiquitin protein ligase activity"/>
    <property type="evidence" value="ECO:0007669"/>
    <property type="project" value="UniProtKB-EC"/>
</dbReference>
<dbReference type="GO" id="GO:0000209">
    <property type="term" value="P:protein polyubiquitination"/>
    <property type="evidence" value="ECO:0007669"/>
    <property type="project" value="TreeGrafter"/>
</dbReference>
<dbReference type="GO" id="GO:0005634">
    <property type="term" value="C:nucleus"/>
    <property type="evidence" value="ECO:0007669"/>
    <property type="project" value="TreeGrafter"/>
</dbReference>
<evidence type="ECO:0000259" key="10">
    <source>
        <dbReference type="PROSITE" id="PS50237"/>
    </source>
</evidence>
<name>A0A9P6XCM8_RHIOR</name>
<dbReference type="Pfam" id="PF00627">
    <property type="entry name" value="UBA"/>
    <property type="match status" value="1"/>
</dbReference>
<dbReference type="EMBL" id="JAANQT010000482">
    <property type="protein sequence ID" value="KAG1310631.1"/>
    <property type="molecule type" value="Genomic_DNA"/>
</dbReference>
<feature type="region of interest" description="Disordered" evidence="8">
    <location>
        <begin position="2299"/>
        <end position="2344"/>
    </location>
</feature>
<dbReference type="InterPro" id="IPR035983">
    <property type="entry name" value="Hect_E3_ubiquitin_ligase"/>
</dbReference>
<feature type="compositionally biased region" description="Polar residues" evidence="8">
    <location>
        <begin position="1248"/>
        <end position="1291"/>
    </location>
</feature>
<dbReference type="SMART" id="SM00119">
    <property type="entry name" value="HECTc"/>
    <property type="match status" value="1"/>
</dbReference>
<dbReference type="Proteomes" id="UP000716291">
    <property type="component" value="Unassembled WGS sequence"/>
</dbReference>
<dbReference type="PROSITE" id="PS50237">
    <property type="entry name" value="HECT"/>
    <property type="match status" value="1"/>
</dbReference>
<feature type="region of interest" description="Disordered" evidence="8">
    <location>
        <begin position="2550"/>
        <end position="2574"/>
    </location>
</feature>
<dbReference type="CDD" id="cd00078">
    <property type="entry name" value="HECTc"/>
    <property type="match status" value="1"/>
</dbReference>
<reference evidence="11" key="1">
    <citation type="journal article" date="2020" name="Microb. Genom.">
        <title>Genetic diversity of clinical and environmental Mucorales isolates obtained from an investigation of mucormycosis cases among solid organ transplant recipients.</title>
        <authorList>
            <person name="Nguyen M.H."/>
            <person name="Kaul D."/>
            <person name="Muto C."/>
            <person name="Cheng S.J."/>
            <person name="Richter R.A."/>
            <person name="Bruno V.M."/>
            <person name="Liu G."/>
            <person name="Beyhan S."/>
            <person name="Sundermann A.J."/>
            <person name="Mounaud S."/>
            <person name="Pasculle A.W."/>
            <person name="Nierman W.C."/>
            <person name="Driscoll E."/>
            <person name="Cumbie R."/>
            <person name="Clancy C.J."/>
            <person name="Dupont C.L."/>
        </authorList>
    </citation>
    <scope>NUCLEOTIDE SEQUENCE</scope>
    <source>
        <strain evidence="11">GL11</strain>
    </source>
</reference>
<feature type="compositionally biased region" description="Polar residues" evidence="8">
    <location>
        <begin position="2243"/>
        <end position="2263"/>
    </location>
</feature>
<evidence type="ECO:0000256" key="6">
    <source>
        <dbReference type="ARBA" id="ARBA00034494"/>
    </source>
</evidence>
<dbReference type="FunFam" id="3.90.1750.10:FF:000026">
    <property type="entry name" value="E3 ubiquitin-protein ligase HACE1"/>
    <property type="match status" value="1"/>
</dbReference>
<dbReference type="FunFam" id="3.30.2410.10:FF:000009">
    <property type="entry name" value="Probable E3 ubiquitin-protein ligase HECTD2"/>
    <property type="match status" value="1"/>
</dbReference>
<feature type="compositionally biased region" description="Acidic residues" evidence="8">
    <location>
        <begin position="2065"/>
        <end position="2088"/>
    </location>
</feature>
<dbReference type="PANTHER" id="PTHR11254:SF67">
    <property type="entry name" value="E3 UBIQUITIN-PROTEIN LIGASE HUWE1"/>
    <property type="match status" value="1"/>
</dbReference>
<feature type="compositionally biased region" description="Basic and acidic residues" evidence="8">
    <location>
        <begin position="1956"/>
        <end position="1975"/>
    </location>
</feature>
<evidence type="ECO:0000256" key="3">
    <source>
        <dbReference type="ARBA" id="ARBA00012485"/>
    </source>
</evidence>
<dbReference type="CDD" id="cd14291">
    <property type="entry name" value="UBA1_NUB1_like"/>
    <property type="match status" value="1"/>
</dbReference>
<feature type="domain" description="HECT" evidence="10">
    <location>
        <begin position="3117"/>
        <end position="3433"/>
    </location>
</feature>
<dbReference type="GO" id="GO:0005737">
    <property type="term" value="C:cytoplasm"/>
    <property type="evidence" value="ECO:0007669"/>
    <property type="project" value="TreeGrafter"/>
</dbReference>
<dbReference type="FunFam" id="3.90.1750.10:FF:000003">
    <property type="entry name" value="E3 ubiquitin-protein ligase UPL1"/>
    <property type="match status" value="1"/>
</dbReference>
<dbReference type="InterPro" id="IPR010314">
    <property type="entry name" value="E3_Ub_ligase_DUF913"/>
</dbReference>
<feature type="region of interest" description="Disordered" evidence="8">
    <location>
        <begin position="2588"/>
        <end position="2614"/>
    </location>
</feature>
<dbReference type="SMART" id="SM00165">
    <property type="entry name" value="UBA"/>
    <property type="match status" value="1"/>
</dbReference>
<dbReference type="Gene3D" id="3.30.2160.10">
    <property type="entry name" value="Hect, E3 ligase catalytic domain"/>
    <property type="match status" value="1"/>
</dbReference>
<dbReference type="Gene3D" id="3.90.1750.10">
    <property type="entry name" value="Hect, E3 ligase catalytic domains"/>
    <property type="match status" value="1"/>
</dbReference>
<feature type="compositionally biased region" description="Low complexity" evidence="8">
    <location>
        <begin position="910"/>
        <end position="927"/>
    </location>
</feature>
<evidence type="ECO:0000256" key="5">
    <source>
        <dbReference type="ARBA" id="ARBA00022786"/>
    </source>
</evidence>
<comment type="pathway">
    <text evidence="2">Protein modification; protein ubiquitination.</text>
</comment>
<comment type="caution">
    <text evidence="11">The sequence shown here is derived from an EMBL/GenBank/DDBJ whole genome shotgun (WGS) entry which is preliminary data.</text>
</comment>
<dbReference type="Gene3D" id="3.30.2410.10">
    <property type="entry name" value="Hect, E3 ligase catalytic domain"/>
    <property type="match status" value="1"/>
</dbReference>
<feature type="region of interest" description="Disordered" evidence="8">
    <location>
        <begin position="2243"/>
        <end position="2273"/>
    </location>
</feature>
<evidence type="ECO:0000256" key="8">
    <source>
        <dbReference type="SAM" id="MobiDB-lite"/>
    </source>
</evidence>
<feature type="compositionally biased region" description="Acidic residues" evidence="8">
    <location>
        <begin position="1292"/>
        <end position="1320"/>
    </location>
</feature>
<sequence length="3560" mass="400572">MKIKKSPTKKLAPLPRQLSDLIKQLEIATENEIPNIIRALKPWSYGRGDLFYWVVVLDRFDVILSRICKEYELKDIQRKPFHEQTKNLILSIIELASILFENCTNRNIYNSYEHLCMLLNTFDIDVLQQVLYFMIRPAQRLNNPKAIRSSFTVPQDKIIELIRGWNQVSTDLLSIAQDRFEITSKMLTLSLQFYRTSDNNTEEGLQTIIYTFNEQELTKTDTEIFIQLVNEYNVPKENQFELANRIRIIKHLNQPVSRRQLLSIRVLSIAIMAHGVSENIAHNKVFIYEPHLITQLAELISPENDVDMELQTFAFYALDAIARHRNKLSDTLSAINASANHGIIMQILRKVNTNEEYSQSFLEALLSFVSCLLQTQPGGQMLMSAGIIPVLIQIIGNNQYNQLKNIAKIATLLDTIVNSFNTSFAAFCNADGLNTLLERIKREVETTSSHQTTEQGNDLHDRLSAIKAMLRFLLRMMESSGTADGLRNLIDSSLPQTLKSVMDNPKLFGNSIFALAININTTLIHNEATSLPILQEAKLPQSFLRTISIYETPNNEVLLAAVNAFGAICLNAQGLDMFNQVKPLPHFFDLITSNEFLRNPIDIDCATALGSTMDELVRHHPSLKPSVFECVTTMVKKVLEMGSDVNGPGKANDNSHLIQARSANAMDTDGNTEEEDKSEKFECLLVSFIDMVSRFLEGLFQNTSNIKEFVEKGCPEMLLDYYSLPLLPANFSVTLGSDSLAYIFRMISEVSPLPTMMAIVTKIKESLGSLLDPRTETQKSILINYVDVHENEFEKVNEGSKLLRQLIQTHAYVGLLSNLCCSSVFSHGKNGVSLATEFLSESGDRNVIQLLGQLHRIMVWENLLFKEAIPPAWYAFKHTTPSNPSLRKNITSTSEHPLGIYNTNTDANSEENSPGGTSGNNNTSQESVPPGKDPRMLNIKHFKLIVNEIPQLVMPVFQVLIKVSVSRRAAGPLQKPQTMKLAESLADLLKDDIKWLNIMESSTPCKYDYLTSTYTMASLLLRDERTQTSLQTPIALAFDRRGGINLLLMNLNQLWNEALQIHSQHDEKKEKTLKRINGTIESLLSVIFQISSPKALRDSPCTAFLINKDKKASDYFDPFEWIVALEHKFVSLKEYLTNPHLHLFSKSAIQTLIKIFLQIMKGEGDFSIHSTSTRTSDPFSTFTAPLMASPFTLLRTPAVASEQNIQMLVEMGFERRSAEQALVRCNNQVSRAVDYLFSHPTPVIGNAAESSTDVTPTTNISAPETAEETNATDPINSEQQIENINDLSTAPETEEADEDDDIESQEDEERSDMDEDELEFSMEAPSENVEKLNQIRHDLCTSLPPFLLPLADERDDVVFDVRDLLVILGKFEDKSKGPAAKSTNASIKILALLLDRIEHICTDSSKSSLLSSRFRLLALLLREPPMQATMFRLPDRFSFLFGMLQFSDEDQLPAWTATLFLVLEAFISQADEPKKDKRSLPNQASSFSSDNDESGNESSNEDVSGNLPSMEQGRTTIRNISSENCRKLLECCVALLKRTRLSRDIIYAVYRMIVRLTKKQEYASLFVDLGGIPLLVTKPKSNFEGLRGHQAFIILILRHVIESECVLRHTMKDIIVSWFTNPRPRNTDITSFVRTNAHIVLREPSMFIEVTSDICRLAGFDGYEVNRQIKLKKHDKSNENANIDEEKKSSEVVIHFLLNEIMATRAEAIVHSKKEPKEDDKKQDDNIKFVYIGFLLQYLVELISSYPSCKYDIFKFCKKQNGYPRTPGAKHRSFVSMLINDLLPYNHINPYAEESRKQQGISTWTASTLVAMCYDPTPISEMSVQQKNELFQVRKYVLEAIVRSLKDAIASNETATVKYSKYIVLSDLCNRILNARLNVGSSLTRAINIDTTNDNDLNKEDAAMSNSRVMLDKNFVAVLTSAVNDVDINYPHSKTILNAMLRPLELLTRLAINNDDSNKDSNADSNKDDPFKMDTAEDGLQLPENPADENEGAPDLYRNSALGMYNRNVMEEEYNSDDYSDIFGSSVEEEEEFDEDSGSDLSDMSEGEGDEDGDEEMEAVINGYDSDEMDEDDDSEDMSAEAELIGDEEGNREMTWHLEDIEDDSSIIRAESIINEEDERGEQSPSAGVMELPYDEEEDELDALSDFEDASENLDAESETDVVSDGMVLDVEDLDTPFLQTEENDDYVEGEELEGAPRSIIPIGFRRRLPHARRALLEGVGRTMRTPGNANGQEDVITHPLLSNNPGSQATGGSSILRNSLNDSMPRRGHGAGFSNWQEFEDIIGGSTVRMLESILANAPSGSHGSHVRVDISNGPSGVFRSAEFERPPNPQASRSEGASSTANDDIQKGLALLHDFQPMTTGERWNQEARMMYGTNLGEKALKVVNTMLNILVPVSIEEGKEEKWRLEKEARQAVLEAIAQPQESTEAVQEEEQEEEQEQEQPDNNTQEAEASSNAMDTADTGAEPTENATEERTTVVIHGEHIDISGTGIDVEFLEALPDDLREEVINQHMRNRPQPSLPAEDDSISPEFLDALPADIREEVLNHEAIERERRDRQNRQATQSSSNLANSANAITSTVNNAARLSLGRSSAESENDDRSSAKKKNKQRRRDAAAQLIEKSQLATLVRLLFIPQTISKSLLNRLLLNLCENSKSRSDLLSYLVCVLYDGNTDLTSVDNSFNLFSSGKMSKNAQKSTKSLVAPSISDSAPNYVTQRCLEALSHIISCNEQSLAYFLTESESLAGLKRPSSIKKGKGKEKISASWNKYPILVLISLLDRPVFINNPSLMEQLMELLSIMCRPFPVLVKKYQEKLENKQKGASSDEKPMPKPPTILDSYLKLIVHVLTNGECSSKTFQYTLNAISHLSALDGAQQAIVNELVTDAKGSGAHILKDLENLVVVLENSMPGTEVSSNVLASFSASTSYQAKLLRVLKTLDYMFTRKWNNSGNSIKDKELQAKNEKQVSQIYEELDFLPLWQALGNCLSVVREKEDLINVATVLLPLIESFMVVSKCTSEKDHEQSTITSESGSTDSFFFTFTEKHKKVLNIMVRNNPALMSGSFALLVCNPKMLEFDNKRNYFVQQLHKRTASRENYSMLKLNVRRQYVFEDSYHQLQGRTGDEIKYGKLSVLFYDEEGLDAGGVTREWFSVLARQMFDPNYALFITSAADKLTYQPNRASAVNPDHLSFFKFVGRVIGKAIYDGRLLDAYFTRSFYKHILGRPVDYRDVEAIDPEYYKSLVWMLENDITDIIDLTFSIETDYFGTKETVDLKPDGRNIPVTEANKHEYVTLVTEQKLTTAIKDQINAFVQGFHDIIPAHLIQIFNEQELELLISGLPDIDIDDWKNNTEYEGYSASSPPIQWFWRAVRSFDQEERAKLLQFATGTSKVPLEGFAHLQGSSGIQKFQIHKDFGGEKRLPSAHTCFNQIDLPQYDSEQGYAEEVTGKVTISLMSVMRIKYKLSPGAIEISEVLLQEPSDSESCEEEENMYDLRNESEAEKSYDIPIQSKIEDFSNIHIGKTDLKKKNTNHSYNPNQIGRFLLLVTEQFPVKTAATGAGINLSSAY</sequence>
<evidence type="ECO:0000313" key="12">
    <source>
        <dbReference type="Proteomes" id="UP000716291"/>
    </source>
</evidence>
<dbReference type="Pfam" id="PF06012">
    <property type="entry name" value="DUF908"/>
    <property type="match status" value="1"/>
</dbReference>
<feature type="compositionally biased region" description="Acidic residues" evidence="8">
    <location>
        <begin position="2430"/>
        <end position="2443"/>
    </location>
</feature>
<feature type="compositionally biased region" description="Polar residues" evidence="8">
    <location>
        <begin position="884"/>
        <end position="907"/>
    </location>
</feature>
<feature type="compositionally biased region" description="Basic and acidic residues" evidence="8">
    <location>
        <begin position="2550"/>
        <end position="2559"/>
    </location>
</feature>
<dbReference type="PROSITE" id="PS50030">
    <property type="entry name" value="UBA"/>
    <property type="match status" value="1"/>
</dbReference>
<dbReference type="SUPFAM" id="SSF46934">
    <property type="entry name" value="UBA-like"/>
    <property type="match status" value="1"/>
</dbReference>
<proteinExistence type="inferred from homology"/>
<keyword evidence="4" id="KW-0808">Transferase</keyword>
<evidence type="ECO:0000256" key="1">
    <source>
        <dbReference type="ARBA" id="ARBA00000885"/>
    </source>
</evidence>
<feature type="compositionally biased region" description="Polar residues" evidence="8">
    <location>
        <begin position="2332"/>
        <end position="2344"/>
    </location>
</feature>
<evidence type="ECO:0000256" key="7">
    <source>
        <dbReference type="PROSITE-ProRule" id="PRU00104"/>
    </source>
</evidence>
<dbReference type="Pfam" id="PF06025">
    <property type="entry name" value="DUF913"/>
    <property type="match status" value="1"/>
</dbReference>
<dbReference type="InterPro" id="IPR050409">
    <property type="entry name" value="E3_ubiq-protein_ligase"/>
</dbReference>
<feature type="compositionally biased region" description="Polar residues" evidence="8">
    <location>
        <begin position="2444"/>
        <end position="2458"/>
    </location>
</feature>
<dbReference type="FunFam" id="3.30.2160.10:FF:000001">
    <property type="entry name" value="E3 ubiquitin-protein ligase NEDD4-like"/>
    <property type="match status" value="1"/>
</dbReference>
<dbReference type="InterPro" id="IPR015940">
    <property type="entry name" value="UBA"/>
</dbReference>
<dbReference type="SUPFAM" id="SSF48371">
    <property type="entry name" value="ARM repeat"/>
    <property type="match status" value="1"/>
</dbReference>
<evidence type="ECO:0000256" key="2">
    <source>
        <dbReference type="ARBA" id="ARBA00004906"/>
    </source>
</evidence>
<feature type="active site" description="Glycyl thioester intermediate" evidence="7">
    <location>
        <position position="3420"/>
    </location>
</feature>
<evidence type="ECO:0000313" key="11">
    <source>
        <dbReference type="EMBL" id="KAG1310631.1"/>
    </source>
</evidence>
<dbReference type="InterPro" id="IPR009060">
    <property type="entry name" value="UBA-like_sf"/>
</dbReference>
<dbReference type="InterPro" id="IPR025527">
    <property type="entry name" value="HUWE1/Rev1_UBM"/>
</dbReference>
<dbReference type="Pfam" id="PF00632">
    <property type="entry name" value="HECT"/>
    <property type="match status" value="1"/>
</dbReference>
<feature type="region of interest" description="Disordered" evidence="8">
    <location>
        <begin position="1954"/>
        <end position="1997"/>
    </location>
</feature>
<dbReference type="Pfam" id="PF14377">
    <property type="entry name" value="UBM"/>
    <property type="match status" value="2"/>
</dbReference>
<evidence type="ECO:0000256" key="4">
    <source>
        <dbReference type="ARBA" id="ARBA00022679"/>
    </source>
</evidence>
<dbReference type="GO" id="GO:0006511">
    <property type="term" value="P:ubiquitin-dependent protein catabolic process"/>
    <property type="evidence" value="ECO:0007669"/>
    <property type="project" value="TreeGrafter"/>
</dbReference>
<feature type="compositionally biased region" description="Low complexity" evidence="8">
    <location>
        <begin position="2562"/>
        <end position="2574"/>
    </location>
</feature>
<dbReference type="PANTHER" id="PTHR11254">
    <property type="entry name" value="HECT DOMAIN UBIQUITIN-PROTEIN LIGASE"/>
    <property type="match status" value="1"/>
</dbReference>
<feature type="domain" description="UBA" evidence="9">
    <location>
        <begin position="1199"/>
        <end position="1239"/>
    </location>
</feature>
<keyword evidence="5 7" id="KW-0833">Ubl conjugation pathway</keyword>
<feature type="region of interest" description="Disordered" evidence="8">
    <location>
        <begin position="2422"/>
        <end position="2479"/>
    </location>
</feature>
<organism evidence="11 12">
    <name type="scientific">Rhizopus oryzae</name>
    <name type="common">Mucormycosis agent</name>
    <name type="synonym">Rhizopus arrhizus var. delemar</name>
    <dbReference type="NCBI Taxonomy" id="64495"/>
    <lineage>
        <taxon>Eukaryota</taxon>
        <taxon>Fungi</taxon>
        <taxon>Fungi incertae sedis</taxon>
        <taxon>Mucoromycota</taxon>
        <taxon>Mucoromycotina</taxon>
        <taxon>Mucoromycetes</taxon>
        <taxon>Mucorales</taxon>
        <taxon>Mucorineae</taxon>
        <taxon>Rhizopodaceae</taxon>
        <taxon>Rhizopus</taxon>
    </lineage>
</organism>
<evidence type="ECO:0000259" key="9">
    <source>
        <dbReference type="PROSITE" id="PS50030"/>
    </source>
</evidence>
<comment type="similarity">
    <text evidence="6">Belongs to the UPL family. TOM1/PTR1 subfamily.</text>
</comment>
<feature type="region of interest" description="Disordered" evidence="8">
    <location>
        <begin position="884"/>
        <end position="933"/>
    </location>
</feature>
<accession>A0A9P6XCM8</accession>
<gene>
    <name evidence="11" type="ORF">G6F64_004417</name>
</gene>
<comment type="catalytic activity">
    <reaction evidence="1">
        <text>S-ubiquitinyl-[E2 ubiquitin-conjugating enzyme]-L-cysteine + [acceptor protein]-L-lysine = [E2 ubiquitin-conjugating enzyme]-L-cysteine + N(6)-ubiquitinyl-[acceptor protein]-L-lysine.</text>
        <dbReference type="EC" id="2.3.2.26"/>
    </reaction>
</comment>
<protein>
    <recommendedName>
        <fullName evidence="3">HECT-type E3 ubiquitin transferase</fullName>
        <ecNumber evidence="3">2.3.2.26</ecNumber>
    </recommendedName>
</protein>
<feature type="compositionally biased region" description="Acidic residues" evidence="8">
    <location>
        <begin position="2027"/>
        <end position="2058"/>
    </location>
</feature>
<dbReference type="SUPFAM" id="SSF56204">
    <property type="entry name" value="Hect, E3 ligase catalytic domain"/>
    <property type="match status" value="1"/>
</dbReference>